<accession>A0A8J8WND4</accession>
<feature type="chain" id="PRO_5035328744" description="Cell wall protein" evidence="2">
    <location>
        <begin position="23"/>
        <end position="187"/>
    </location>
</feature>
<feature type="region of interest" description="Disordered" evidence="1">
    <location>
        <begin position="127"/>
        <end position="160"/>
    </location>
</feature>
<dbReference type="EMBL" id="WIWV01000001">
    <property type="protein sequence ID" value="KAF7720269.1"/>
    <property type="molecule type" value="Genomic_DNA"/>
</dbReference>
<name>A0A8J8WND4_9EURO</name>
<evidence type="ECO:0000313" key="4">
    <source>
        <dbReference type="Proteomes" id="UP000631181"/>
    </source>
</evidence>
<evidence type="ECO:0008006" key="5">
    <source>
        <dbReference type="Google" id="ProtNLM"/>
    </source>
</evidence>
<keyword evidence="2" id="KW-0732">Signal</keyword>
<comment type="caution">
    <text evidence="3">The sequence shown here is derived from an EMBL/GenBank/DDBJ whole genome shotgun (WGS) entry which is preliminary data.</text>
</comment>
<reference evidence="3" key="1">
    <citation type="journal article" date="2020" name="Front. Microbiol.">
        <title>Gene regulatory networks of Penicillium echinulatum 2HH and Penicillium oxalicum 114-2 inferred by a computational biology approach.</title>
        <authorList>
            <person name="Lenz A.R."/>
            <person name="Galan-Vasquez E."/>
            <person name="Balbinot E."/>
            <person name="De Abreu F.P."/>
            <person name="De Oliveira N.S."/>
            <person name="Da Rosa L.O."/>
            <person name="De Avila E Silva S."/>
            <person name="Camassola M."/>
            <person name="Dillon A.J.P."/>
            <person name="Perez-Rueda E."/>
        </authorList>
    </citation>
    <scope>NUCLEOTIDE SEQUENCE</scope>
    <source>
        <strain evidence="3">S1M29</strain>
    </source>
</reference>
<organism evidence="3 4">
    <name type="scientific">Penicillium ucsense</name>
    <dbReference type="NCBI Taxonomy" id="2839758"/>
    <lineage>
        <taxon>Eukaryota</taxon>
        <taxon>Fungi</taxon>
        <taxon>Dikarya</taxon>
        <taxon>Ascomycota</taxon>
        <taxon>Pezizomycotina</taxon>
        <taxon>Eurotiomycetes</taxon>
        <taxon>Eurotiomycetidae</taxon>
        <taxon>Eurotiales</taxon>
        <taxon>Aspergillaceae</taxon>
        <taxon>Penicillium</taxon>
    </lineage>
</organism>
<sequence>MSAPKTILISVALSIAATAAAAVADQATCPNDWLPQTRRGEVKCCYGNMVIEDKDTFCCVYDMNPVTTSSASAATATTTTDDYGSWSTADECFTKIPFTASNYSDLVSSASSKIAATRTAAVTTEASATNTATSSAATDGSSSASSSGGSQSSSAAASTTSNAGLPRATAQDMVFGGAAVVAGLLVL</sequence>
<evidence type="ECO:0000256" key="2">
    <source>
        <dbReference type="SAM" id="SignalP"/>
    </source>
</evidence>
<feature type="signal peptide" evidence="2">
    <location>
        <begin position="1"/>
        <end position="22"/>
    </location>
</feature>
<proteinExistence type="predicted"/>
<dbReference type="Proteomes" id="UP000631181">
    <property type="component" value="Unassembled WGS sequence"/>
</dbReference>
<keyword evidence="4" id="KW-1185">Reference proteome</keyword>
<protein>
    <recommendedName>
        <fullName evidence="5">Cell wall protein</fullName>
    </recommendedName>
</protein>
<evidence type="ECO:0000313" key="3">
    <source>
        <dbReference type="EMBL" id="KAF7720269.1"/>
    </source>
</evidence>
<evidence type="ECO:0000256" key="1">
    <source>
        <dbReference type="SAM" id="MobiDB-lite"/>
    </source>
</evidence>
<gene>
    <name evidence="3" type="ORF">PECM_000196</name>
</gene>
<dbReference type="OrthoDB" id="4368991at2759"/>
<dbReference type="AlphaFoldDB" id="A0A8J8WND4"/>